<proteinExistence type="predicted"/>
<organism evidence="2">
    <name type="scientific">Micromonas pusilla</name>
    <name type="common">Picoplanktonic green alga</name>
    <name type="synonym">Chromulina pusilla</name>
    <dbReference type="NCBI Taxonomy" id="38833"/>
    <lineage>
        <taxon>Eukaryota</taxon>
        <taxon>Viridiplantae</taxon>
        <taxon>Chlorophyta</taxon>
        <taxon>Mamiellophyceae</taxon>
        <taxon>Mamiellales</taxon>
        <taxon>Mamiellaceae</taxon>
        <taxon>Micromonas</taxon>
    </lineage>
</organism>
<feature type="compositionally biased region" description="Low complexity" evidence="1">
    <location>
        <begin position="165"/>
        <end position="174"/>
    </location>
</feature>
<dbReference type="EMBL" id="HBEV01005449">
    <property type="protein sequence ID" value="CAD8583665.1"/>
    <property type="molecule type" value="Transcribed_RNA"/>
</dbReference>
<evidence type="ECO:0000313" key="2">
    <source>
        <dbReference type="EMBL" id="CAD8583665.1"/>
    </source>
</evidence>
<feature type="compositionally biased region" description="Basic and acidic residues" evidence="1">
    <location>
        <begin position="119"/>
        <end position="129"/>
    </location>
</feature>
<feature type="region of interest" description="Disordered" evidence="1">
    <location>
        <begin position="46"/>
        <end position="212"/>
    </location>
</feature>
<evidence type="ECO:0000256" key="1">
    <source>
        <dbReference type="SAM" id="MobiDB-lite"/>
    </source>
</evidence>
<name>A0A7S0KJF2_MICPS</name>
<feature type="compositionally biased region" description="Basic and acidic residues" evidence="1">
    <location>
        <begin position="46"/>
        <end position="55"/>
    </location>
</feature>
<accession>A0A7S0KJF2</accession>
<sequence length="233" mass="25507">MWNQGKSAFNMNVDTDDARRRAERVMEAAARSGAALPLHSTWVRKIDDSDPKSRWIVEGSKPDAAANDPLAAHLDLEAAVGRPPSAMGLADGDSDSSSNYDDSSDSDSRGKKSSRKRKERDGSSDSDRKGSKKRKKEGKRKKRKKEKKSRRDGKRSKRSKKSRRSSSSSSSDGDASGDSDGGDGNKRISAVSGKKIKLKLEGTSARTDAEDKRRQAYLRSLNAHVDMSHLTGR</sequence>
<protein>
    <submittedName>
        <fullName evidence="2">Uncharacterized protein</fullName>
    </submittedName>
</protein>
<gene>
    <name evidence="2" type="ORF">MSP1404_LOCUS4158</name>
</gene>
<reference evidence="2" key="1">
    <citation type="submission" date="2021-01" db="EMBL/GenBank/DDBJ databases">
        <authorList>
            <person name="Corre E."/>
            <person name="Pelletier E."/>
            <person name="Niang G."/>
            <person name="Scheremetjew M."/>
            <person name="Finn R."/>
            <person name="Kale V."/>
            <person name="Holt S."/>
            <person name="Cochrane G."/>
            <person name="Meng A."/>
            <person name="Brown T."/>
            <person name="Cohen L."/>
        </authorList>
    </citation>
    <scope>NUCLEOTIDE SEQUENCE</scope>
    <source>
        <strain evidence="2">CCMP494</strain>
    </source>
</reference>
<feature type="compositionally biased region" description="Basic residues" evidence="1">
    <location>
        <begin position="130"/>
        <end position="164"/>
    </location>
</feature>
<dbReference type="AlphaFoldDB" id="A0A7S0KJF2"/>